<dbReference type="GO" id="GO:0006270">
    <property type="term" value="P:DNA replication initiation"/>
    <property type="evidence" value="ECO:0007669"/>
    <property type="project" value="UniProtKB-UniRule"/>
</dbReference>
<dbReference type="InterPro" id="IPR010921">
    <property type="entry name" value="Trp_repressor/repl_initiator"/>
</dbReference>
<dbReference type="InterPro" id="IPR013159">
    <property type="entry name" value="DnaA_C"/>
</dbReference>
<dbReference type="Proteomes" id="UP000253816">
    <property type="component" value="Unassembled WGS sequence"/>
</dbReference>
<comment type="function">
    <text evidence="8 10">Plays an essential role in the initiation and regulation of chromosomal replication. ATP-DnaA binds to the origin of replication (oriC) to initiate formation of the DNA replication initiation complex once per cell cycle. Binds the DnaA box (a 9 base pair repeat at the origin) and separates the double-stranded (ds)DNA. Forms a right-handed helical filament on oriC DNA; dsDNA binds to the exterior of the filament while single-stranded (ss)DNA is stabiized in the filament's interior. The ATP-DnaA-oriC complex binds and stabilizes one strand of the AT-rich DNA unwinding element (DUE), permitting loading of DNA polymerase. After initiation quickly degrades to an ADP-DnaA complex that is not apt for DNA replication. Binds acidic phospholipids.</text>
</comment>
<dbReference type="Pfam" id="PF08299">
    <property type="entry name" value="Bac_DnaA_C"/>
    <property type="match status" value="1"/>
</dbReference>
<dbReference type="InterPro" id="IPR027417">
    <property type="entry name" value="P-loop_NTPase"/>
</dbReference>
<dbReference type="SUPFAM" id="SSF52540">
    <property type="entry name" value="P-loop containing nucleoside triphosphate hydrolases"/>
    <property type="match status" value="1"/>
</dbReference>
<dbReference type="HAMAP" id="MF_00377">
    <property type="entry name" value="DnaA_bact"/>
    <property type="match status" value="1"/>
</dbReference>
<protein>
    <recommendedName>
        <fullName evidence="8 9">Chromosomal replication initiator protein DnaA</fullName>
    </recommendedName>
</protein>
<evidence type="ECO:0000313" key="15">
    <source>
        <dbReference type="Proteomes" id="UP000253816"/>
    </source>
</evidence>
<evidence type="ECO:0000256" key="3">
    <source>
        <dbReference type="ARBA" id="ARBA00022705"/>
    </source>
</evidence>
<dbReference type="GO" id="GO:0006275">
    <property type="term" value="P:regulation of DNA replication"/>
    <property type="evidence" value="ECO:0007669"/>
    <property type="project" value="UniProtKB-UniRule"/>
</dbReference>
<feature type="region of interest" description="Domain IV, binds dsDNA" evidence="8">
    <location>
        <begin position="333"/>
        <end position="459"/>
    </location>
</feature>
<dbReference type="SMART" id="SM00382">
    <property type="entry name" value="AAA"/>
    <property type="match status" value="1"/>
</dbReference>
<dbReference type="CDD" id="cd06571">
    <property type="entry name" value="Bac_DnaA_C"/>
    <property type="match status" value="1"/>
</dbReference>
<feature type="binding site" evidence="8">
    <location>
        <position position="161"/>
    </location>
    <ligand>
        <name>ATP</name>
        <dbReference type="ChEBI" id="CHEBI:30616"/>
    </ligand>
</feature>
<dbReference type="InterPro" id="IPR003593">
    <property type="entry name" value="AAA+_ATPase"/>
</dbReference>
<evidence type="ECO:0000259" key="12">
    <source>
        <dbReference type="SMART" id="SM00382"/>
    </source>
</evidence>
<dbReference type="GO" id="GO:0005886">
    <property type="term" value="C:plasma membrane"/>
    <property type="evidence" value="ECO:0007669"/>
    <property type="project" value="TreeGrafter"/>
</dbReference>
<reference evidence="14 15" key="1">
    <citation type="submission" date="2018-07" db="EMBL/GenBank/DDBJ databases">
        <title>Comparative genomics of the Candidatus Parilichlamydiaceae reveals evidence of convergent evolution and genome reduction in the phylum Chlamydiae.</title>
        <authorList>
            <person name="Taylor-Brown A."/>
            <person name="Polkinghorne A."/>
        </authorList>
    </citation>
    <scope>NUCLEOTIDE SEQUENCE [LARGE SCALE GENOMIC DNA]</scope>
    <source>
        <strain evidence="14 15">Hat2</strain>
    </source>
</reference>
<evidence type="ECO:0000256" key="8">
    <source>
        <dbReference type="HAMAP-Rule" id="MF_00377"/>
    </source>
</evidence>
<comment type="domain">
    <text evidence="8">Domain I is involved in oligomerization and binding regulators, domain II is flexibile and of varying length in different bacteria, domain III forms the AAA+ region, while domain IV binds dsDNA.</text>
</comment>
<comment type="caution">
    <text evidence="14">The sequence shown here is derived from an EMBL/GenBank/DDBJ whole genome shotgun (WGS) entry which is preliminary data.</text>
</comment>
<dbReference type="AlphaFoldDB" id="A0A369KDS3"/>
<keyword evidence="3 8" id="KW-0235">DNA replication</keyword>
<evidence type="ECO:0000256" key="10">
    <source>
        <dbReference type="RuleBase" id="RU000577"/>
    </source>
</evidence>
<keyword evidence="7 8" id="KW-0238">DNA-binding</keyword>
<comment type="subunit">
    <text evidence="8">Oligomerizes as a right-handed, spiral filament on DNA at oriC.</text>
</comment>
<dbReference type="EMBL" id="QQBG01000008">
    <property type="protein sequence ID" value="RDB31752.1"/>
    <property type="molecule type" value="Genomic_DNA"/>
</dbReference>
<evidence type="ECO:0000256" key="5">
    <source>
        <dbReference type="ARBA" id="ARBA00022840"/>
    </source>
</evidence>
<evidence type="ECO:0000256" key="7">
    <source>
        <dbReference type="ARBA" id="ARBA00023125"/>
    </source>
</evidence>
<dbReference type="InterPro" id="IPR001957">
    <property type="entry name" value="Chromosome_initiator_DnaA"/>
</dbReference>
<evidence type="ECO:0000256" key="6">
    <source>
        <dbReference type="ARBA" id="ARBA00023121"/>
    </source>
</evidence>
<name>A0A369KDS3_9BACT</name>
<dbReference type="GO" id="GO:0003688">
    <property type="term" value="F:DNA replication origin binding"/>
    <property type="evidence" value="ECO:0007669"/>
    <property type="project" value="UniProtKB-UniRule"/>
</dbReference>
<feature type="domain" description="AAA+ ATPase" evidence="12">
    <location>
        <begin position="150"/>
        <end position="279"/>
    </location>
</feature>
<dbReference type="GO" id="GO:0005737">
    <property type="term" value="C:cytoplasm"/>
    <property type="evidence" value="ECO:0007669"/>
    <property type="project" value="UniProtKB-SubCell"/>
</dbReference>
<dbReference type="Pfam" id="PF11638">
    <property type="entry name" value="DnaA_N"/>
    <property type="match status" value="1"/>
</dbReference>
<feature type="domain" description="Chromosomal replication initiator DnaA C-terminal" evidence="13">
    <location>
        <begin position="363"/>
        <end position="431"/>
    </location>
</feature>
<dbReference type="Pfam" id="PF00308">
    <property type="entry name" value="Bac_DnaA"/>
    <property type="match status" value="1"/>
</dbReference>
<evidence type="ECO:0000256" key="4">
    <source>
        <dbReference type="ARBA" id="ARBA00022741"/>
    </source>
</evidence>
<gene>
    <name evidence="8" type="primary">dnaA</name>
    <name evidence="14" type="ORF">HAT2_00132</name>
</gene>
<feature type="binding site" evidence="8">
    <location>
        <position position="164"/>
    </location>
    <ligand>
        <name>ATP</name>
        <dbReference type="ChEBI" id="CHEBI:30616"/>
    </ligand>
</feature>
<dbReference type="InterPro" id="IPR020591">
    <property type="entry name" value="Chromosome_initiator_DnaA-like"/>
</dbReference>
<proteinExistence type="inferred from homology"/>
<dbReference type="SMART" id="SM00760">
    <property type="entry name" value="Bac_DnaA_C"/>
    <property type="match status" value="1"/>
</dbReference>
<keyword evidence="5 8" id="KW-0067">ATP-binding</keyword>
<dbReference type="SUPFAM" id="SSF48295">
    <property type="entry name" value="TrpR-like"/>
    <property type="match status" value="1"/>
</dbReference>
<accession>A0A369KDS3</accession>
<comment type="subcellular location">
    <subcellularLocation>
        <location evidence="8">Cytoplasm</location>
    </subcellularLocation>
</comment>
<dbReference type="InterPro" id="IPR038454">
    <property type="entry name" value="DnaA_N_sf"/>
</dbReference>
<dbReference type="PANTHER" id="PTHR30050">
    <property type="entry name" value="CHROMOSOMAL REPLICATION INITIATOR PROTEIN DNAA"/>
    <property type="match status" value="1"/>
</dbReference>
<dbReference type="InterPro" id="IPR024633">
    <property type="entry name" value="DnaA_N_dom"/>
</dbReference>
<evidence type="ECO:0000256" key="2">
    <source>
        <dbReference type="ARBA" id="ARBA00022490"/>
    </source>
</evidence>
<keyword evidence="15" id="KW-1185">Reference proteome</keyword>
<dbReference type="NCBIfam" id="TIGR00362">
    <property type="entry name" value="DnaA"/>
    <property type="match status" value="1"/>
</dbReference>
<comment type="caution">
    <text evidence="8">Lacks conserved residue(s) required for the propagation of feature annotation.</text>
</comment>
<dbReference type="RefSeq" id="WP_245932336.1">
    <property type="nucleotide sequence ID" value="NZ_QQBG01000008.1"/>
</dbReference>
<keyword evidence="2 8" id="KW-0963">Cytoplasm</keyword>
<dbReference type="Gene3D" id="3.30.300.180">
    <property type="match status" value="1"/>
</dbReference>
<dbReference type="Gene3D" id="1.10.8.60">
    <property type="match status" value="1"/>
</dbReference>
<comment type="similarity">
    <text evidence="1 8 11">Belongs to the DnaA family.</text>
</comment>
<dbReference type="GO" id="GO:0008289">
    <property type="term" value="F:lipid binding"/>
    <property type="evidence" value="ECO:0007669"/>
    <property type="project" value="UniProtKB-KW"/>
</dbReference>
<dbReference type="Gene3D" id="1.10.1750.10">
    <property type="match status" value="1"/>
</dbReference>
<dbReference type="GO" id="GO:0005524">
    <property type="term" value="F:ATP binding"/>
    <property type="evidence" value="ECO:0007669"/>
    <property type="project" value="UniProtKB-UniRule"/>
</dbReference>
<evidence type="ECO:0000259" key="13">
    <source>
        <dbReference type="SMART" id="SM00760"/>
    </source>
</evidence>
<feature type="binding site" evidence="8">
    <location>
        <position position="163"/>
    </location>
    <ligand>
        <name>ATP</name>
        <dbReference type="ChEBI" id="CHEBI:30616"/>
    </ligand>
</feature>
<keyword evidence="4 8" id="KW-0547">Nucleotide-binding</keyword>
<dbReference type="FunFam" id="3.40.50.300:FF:000668">
    <property type="entry name" value="Chromosomal replication initiator protein DnaA"/>
    <property type="match status" value="1"/>
</dbReference>
<dbReference type="PRINTS" id="PR00051">
    <property type="entry name" value="DNAA"/>
</dbReference>
<evidence type="ECO:0000256" key="9">
    <source>
        <dbReference type="NCBIfam" id="TIGR00362"/>
    </source>
</evidence>
<dbReference type="InterPro" id="IPR013317">
    <property type="entry name" value="DnaA_dom"/>
</dbReference>
<feature type="region of interest" description="Domain I, interacts with DnaA modulators" evidence="8">
    <location>
        <begin position="1"/>
        <end position="103"/>
    </location>
</feature>
<evidence type="ECO:0000256" key="11">
    <source>
        <dbReference type="RuleBase" id="RU004227"/>
    </source>
</evidence>
<dbReference type="Gene3D" id="3.40.50.300">
    <property type="entry name" value="P-loop containing nucleotide triphosphate hydrolases"/>
    <property type="match status" value="1"/>
</dbReference>
<keyword evidence="6 8" id="KW-0446">Lipid-binding</keyword>
<evidence type="ECO:0000313" key="14">
    <source>
        <dbReference type="EMBL" id="RDB31752.1"/>
    </source>
</evidence>
<feature type="binding site" evidence="8">
    <location>
        <position position="165"/>
    </location>
    <ligand>
        <name>ATP</name>
        <dbReference type="ChEBI" id="CHEBI:30616"/>
    </ligand>
</feature>
<dbReference type="CDD" id="cd00009">
    <property type="entry name" value="AAA"/>
    <property type="match status" value="1"/>
</dbReference>
<sequence length="459" mass="51802">MALLDREPICPSLTAWDQFLEFARSRSSLTAFQNWIDPIVCLGVEEDECVLQVPNVFVQEYLLSNFGEDLRSFLPVRSDGKPSIRFVIADLPLPEPNDVQARSAASSASSDQSGGMKLNRSYTFDSFIEGTCNQFAKSAAFGVASRPGRVYNPFFIHGSVGLGKTHLLHAIGHHLLATHRKIRVQCLTAEEFVNALVDSLRNKTVDRLKKTYRNLDVLLVDDIQFLQERMNFENEFCTMFEALINQSRQIVITSDKSPSDLKLSERMVARMEWGLVAQLGMPDLETRVAILQHKAELRGLDLEQKTAFLLAQHLQSNVRQIEGIVNKLCAQSRLLSLPVTEELAMQNLGELLGSSQKEQYRITAEEIIELVSNHFGVKITDIRSTKRIKDVSLARQVAMFLAREWVRGPLMALGLAFQKTHSTILHAYRTIERKLPNDKELFVKVETVRAAIRAKAVIH</sequence>
<evidence type="ECO:0000256" key="1">
    <source>
        <dbReference type="ARBA" id="ARBA00006583"/>
    </source>
</evidence>
<organism evidence="14 15">
    <name type="scientific">Candidatus Similichlamydia laticola</name>
    <dbReference type="NCBI Taxonomy" id="2170265"/>
    <lineage>
        <taxon>Bacteria</taxon>
        <taxon>Pseudomonadati</taxon>
        <taxon>Chlamydiota</taxon>
        <taxon>Chlamydiia</taxon>
        <taxon>Parachlamydiales</taxon>
        <taxon>Candidatus Parilichlamydiaceae</taxon>
        <taxon>Candidatus Similichlamydia</taxon>
    </lineage>
</organism>
<dbReference type="PANTHER" id="PTHR30050:SF2">
    <property type="entry name" value="CHROMOSOMAL REPLICATION INITIATOR PROTEIN DNAA"/>
    <property type="match status" value="1"/>
</dbReference>